<accession>A0A2Z2MM87</accession>
<dbReference type="KEGG" id="tprf:A3L09_09880"/>
<keyword evidence="7" id="KW-0547">Nucleotide-binding</keyword>
<name>A0A2Z2MM87_THEPR</name>
<keyword evidence="6 15" id="KW-0812">Transmembrane</keyword>
<dbReference type="GO" id="GO:0006508">
    <property type="term" value="P:proteolysis"/>
    <property type="evidence" value="ECO:0007669"/>
    <property type="project" value="UniProtKB-KW"/>
</dbReference>
<dbReference type="InterPro" id="IPR002078">
    <property type="entry name" value="Sigma_54_int"/>
</dbReference>
<dbReference type="PANTHER" id="PTHR10046">
    <property type="entry name" value="ATP DEPENDENT LON PROTEASE FAMILY MEMBER"/>
    <property type="match status" value="1"/>
</dbReference>
<dbReference type="EMBL" id="CP014862">
    <property type="protein sequence ID" value="ASJ03541.1"/>
    <property type="molecule type" value="Genomic_DNA"/>
</dbReference>
<dbReference type="InterPro" id="IPR003593">
    <property type="entry name" value="AAA+_ATPase"/>
</dbReference>
<keyword evidence="19" id="KW-1185">Reference proteome</keyword>
<keyword evidence="10" id="KW-0067">ATP-binding</keyword>
<dbReference type="Gene3D" id="3.30.230.10">
    <property type="match status" value="1"/>
</dbReference>
<dbReference type="NCBIfam" id="TIGR00764">
    <property type="entry name" value="lon_rel"/>
    <property type="match status" value="1"/>
</dbReference>
<dbReference type="SMART" id="SM00382">
    <property type="entry name" value="AAA"/>
    <property type="match status" value="1"/>
</dbReference>
<comment type="subcellular location">
    <subcellularLocation>
        <location evidence="1">Cell membrane</location>
        <topology evidence="1">Multi-pass membrane protein</topology>
    </subcellularLocation>
</comment>
<evidence type="ECO:0000256" key="11">
    <source>
        <dbReference type="ARBA" id="ARBA00022989"/>
    </source>
</evidence>
<feature type="active site" evidence="14">
    <location>
        <position position="561"/>
    </location>
</feature>
<feature type="transmembrane region" description="Helical" evidence="15">
    <location>
        <begin position="150"/>
        <end position="168"/>
    </location>
</feature>
<dbReference type="InterPro" id="IPR008269">
    <property type="entry name" value="Lon_proteolytic"/>
</dbReference>
<dbReference type="InterPro" id="IPR027417">
    <property type="entry name" value="P-loop_NTPase"/>
</dbReference>
<dbReference type="SUPFAM" id="SSF54211">
    <property type="entry name" value="Ribosomal protein S5 domain 2-like"/>
    <property type="match status" value="1"/>
</dbReference>
<feature type="domain" description="Sigma-54 factor interaction" evidence="16">
    <location>
        <begin position="163"/>
        <end position="330"/>
    </location>
</feature>
<dbReference type="Gene3D" id="1.10.8.60">
    <property type="match status" value="1"/>
</dbReference>
<evidence type="ECO:0000256" key="3">
    <source>
        <dbReference type="ARBA" id="ARBA00022016"/>
    </source>
</evidence>
<proteinExistence type="inferred from homology"/>
<dbReference type="GO" id="GO:0004252">
    <property type="term" value="F:serine-type endopeptidase activity"/>
    <property type="evidence" value="ECO:0007669"/>
    <property type="project" value="UniProtKB-UniRule"/>
</dbReference>
<dbReference type="PROSITE" id="PS51786">
    <property type="entry name" value="LON_PROTEOLYTIC"/>
    <property type="match status" value="1"/>
</dbReference>
<dbReference type="GO" id="GO:0030163">
    <property type="term" value="P:protein catabolic process"/>
    <property type="evidence" value="ECO:0007669"/>
    <property type="project" value="InterPro"/>
</dbReference>
<dbReference type="InterPro" id="IPR020568">
    <property type="entry name" value="Ribosomal_Su5_D2-typ_SF"/>
</dbReference>
<dbReference type="Pfam" id="PF00158">
    <property type="entry name" value="Sigma54_activat"/>
    <property type="match status" value="1"/>
</dbReference>
<keyword evidence="4" id="KW-1003">Cell membrane</keyword>
<evidence type="ECO:0000313" key="19">
    <source>
        <dbReference type="Proteomes" id="UP000250179"/>
    </source>
</evidence>
<reference evidence="18 19" key="1">
    <citation type="submission" date="2016-03" db="EMBL/GenBank/DDBJ databases">
        <title>Complete genome sequence of Thermococcus profundus strain DT5432.</title>
        <authorList>
            <person name="Oger P.M."/>
        </authorList>
    </citation>
    <scope>NUCLEOTIDE SEQUENCE [LARGE SCALE GENOMIC DNA]</scope>
    <source>
        <strain evidence="18 19">DT 5432</strain>
    </source>
</reference>
<dbReference type="InterPro" id="IPR004663">
    <property type="entry name" value="Lon_arc"/>
</dbReference>
<keyword evidence="12 15" id="KW-0472">Membrane</keyword>
<dbReference type="GO" id="GO:0006355">
    <property type="term" value="P:regulation of DNA-templated transcription"/>
    <property type="evidence" value="ECO:0007669"/>
    <property type="project" value="InterPro"/>
</dbReference>
<dbReference type="PRINTS" id="PR00830">
    <property type="entry name" value="ENDOLAPTASE"/>
</dbReference>
<dbReference type="Gene3D" id="3.40.50.300">
    <property type="entry name" value="P-loop containing nucleotide triphosphate hydrolases"/>
    <property type="match status" value="2"/>
</dbReference>
<dbReference type="Pfam" id="PF05362">
    <property type="entry name" value="Lon_C"/>
    <property type="match status" value="1"/>
</dbReference>
<evidence type="ECO:0000256" key="4">
    <source>
        <dbReference type="ARBA" id="ARBA00022475"/>
    </source>
</evidence>
<keyword evidence="11 15" id="KW-1133">Transmembrane helix</keyword>
<evidence type="ECO:0000256" key="13">
    <source>
        <dbReference type="ARBA" id="ARBA00026070"/>
    </source>
</evidence>
<feature type="transmembrane region" description="Helical" evidence="15">
    <location>
        <begin position="126"/>
        <end position="144"/>
    </location>
</feature>
<dbReference type="Pfam" id="PF20436">
    <property type="entry name" value="LonB_AAA-LID"/>
    <property type="match status" value="1"/>
</dbReference>
<dbReference type="InterPro" id="IPR027065">
    <property type="entry name" value="Lon_Prtase"/>
</dbReference>
<dbReference type="OrthoDB" id="64652at2157"/>
<evidence type="ECO:0000256" key="2">
    <source>
        <dbReference type="ARBA" id="ARBA00009579"/>
    </source>
</evidence>
<evidence type="ECO:0000256" key="12">
    <source>
        <dbReference type="ARBA" id="ARBA00023136"/>
    </source>
</evidence>
<evidence type="ECO:0000256" key="10">
    <source>
        <dbReference type="ARBA" id="ARBA00022840"/>
    </source>
</evidence>
<keyword evidence="5 14" id="KW-0645">Protease</keyword>
<dbReference type="Proteomes" id="UP000250179">
    <property type="component" value="Chromosome"/>
</dbReference>
<dbReference type="GO" id="GO:0005886">
    <property type="term" value="C:plasma membrane"/>
    <property type="evidence" value="ECO:0007669"/>
    <property type="project" value="UniProtKB-SubCell"/>
</dbReference>
<dbReference type="PROSITE" id="PS50045">
    <property type="entry name" value="SIGMA54_INTERACT_4"/>
    <property type="match status" value="1"/>
</dbReference>
<evidence type="ECO:0000313" key="18">
    <source>
        <dbReference type="EMBL" id="ASJ03541.1"/>
    </source>
</evidence>
<evidence type="ECO:0000256" key="6">
    <source>
        <dbReference type="ARBA" id="ARBA00022692"/>
    </source>
</evidence>
<dbReference type="Pfam" id="PF01078">
    <property type="entry name" value="Mg_chelatase"/>
    <property type="match status" value="1"/>
</dbReference>
<comment type="subunit">
    <text evidence="13">Homohexamer. Organized in a ring with a central cavity.</text>
</comment>
<dbReference type="RefSeq" id="WP_088858797.1">
    <property type="nucleotide sequence ID" value="NZ_CP014862.1"/>
</dbReference>
<gene>
    <name evidence="18" type="ORF">A3L09_09880</name>
</gene>
<dbReference type="GeneID" id="33320726"/>
<feature type="active site" evidence="14">
    <location>
        <position position="518"/>
    </location>
</feature>
<evidence type="ECO:0000256" key="7">
    <source>
        <dbReference type="ARBA" id="ARBA00022741"/>
    </source>
</evidence>
<evidence type="ECO:0000256" key="9">
    <source>
        <dbReference type="ARBA" id="ARBA00022825"/>
    </source>
</evidence>
<evidence type="ECO:0000256" key="14">
    <source>
        <dbReference type="PROSITE-ProRule" id="PRU01122"/>
    </source>
</evidence>
<evidence type="ECO:0000259" key="17">
    <source>
        <dbReference type="PROSITE" id="PS51786"/>
    </source>
</evidence>
<evidence type="ECO:0000256" key="8">
    <source>
        <dbReference type="ARBA" id="ARBA00022801"/>
    </source>
</evidence>
<dbReference type="InterPro" id="IPR000523">
    <property type="entry name" value="Mg_chelatse_chII-like_cat_dom"/>
</dbReference>
<dbReference type="InterPro" id="IPR014721">
    <property type="entry name" value="Ribsml_uS5_D2-typ_fold_subgr"/>
</dbReference>
<evidence type="ECO:0000256" key="1">
    <source>
        <dbReference type="ARBA" id="ARBA00004651"/>
    </source>
</evidence>
<dbReference type="GO" id="GO:0004176">
    <property type="term" value="F:ATP-dependent peptidase activity"/>
    <property type="evidence" value="ECO:0007669"/>
    <property type="project" value="UniProtKB-UniRule"/>
</dbReference>
<dbReference type="AlphaFoldDB" id="A0A2Z2MM87"/>
<protein>
    <recommendedName>
        <fullName evidence="3">Archaeal Lon protease</fullName>
    </recommendedName>
</protein>
<evidence type="ECO:0000256" key="15">
    <source>
        <dbReference type="SAM" id="Phobius"/>
    </source>
</evidence>
<evidence type="ECO:0000256" key="5">
    <source>
        <dbReference type="ARBA" id="ARBA00022670"/>
    </source>
</evidence>
<organism evidence="18 19">
    <name type="scientific">Thermococcus profundus</name>
    <dbReference type="NCBI Taxonomy" id="49899"/>
    <lineage>
        <taxon>Archaea</taxon>
        <taxon>Methanobacteriati</taxon>
        <taxon>Methanobacteriota</taxon>
        <taxon>Thermococci</taxon>
        <taxon>Thermococcales</taxon>
        <taxon>Thermococcaceae</taxon>
        <taxon>Thermococcus</taxon>
    </lineage>
</organism>
<keyword evidence="8 14" id="KW-0378">Hydrolase</keyword>
<sequence>MEDEKPFTSSQNGETIDLGIDFSTTEEIKVPEKLIDQVIGQEHAVEVIKTAAGQRRHVLLIGEPGTGKSMLGQAMAELLPTENLEDILVFPNPEDENMPKIKTVPACQGKRIVEKYREKAKSQESIKSYLLLAVVFMVMMAVMIDYNTTNFLMGLFVIILTMMVLSNMRMRTSVLVPKLLIDNCGRRKAPFVDATGAHAGALLGDVRHDPFQSGGLGTPAHERVEPGMIHRANKGVLFIDEIATLSLKMQQSLLTAMQEKKFPITGQSELSSGAMVRTEPVPCDFILVAAGNLDTVDKMHPALRSRIRGYGYEVYMRTTMPDTLENRRKLVQFVAQEVKRDGKIPHFTREAVEEIVREAQRRGGRKGHLTLRLRDLGGIVRAAGDIAVKKGKKYVEREDVLEAMRMAKPLEKQLADWYIENKKEYQVIKTEGGEIGRVNGLAVIGEQSGIVLPIEAVVAPAASKEEGKIIVTGKLGEIAKEAVQNVSAIIKRYKGEDISRYDIHVQFLQTYEGVEGDSASISVATAVISALEEVPIRQDVAMTGSLSVRGEVLPIGGATPKIEAAIEAGIKTVIIPKSNEKDVFLGPDKAEKINIIPVETIDQVLEIALEDSKKKEELLRKIRESLPLRKA</sequence>
<dbReference type="GO" id="GO:0005524">
    <property type="term" value="F:ATP binding"/>
    <property type="evidence" value="ECO:0007669"/>
    <property type="project" value="UniProtKB-KW"/>
</dbReference>
<dbReference type="SUPFAM" id="SSF52540">
    <property type="entry name" value="P-loop containing nucleoside triphosphate hydrolases"/>
    <property type="match status" value="1"/>
</dbReference>
<feature type="domain" description="Lon proteolytic" evidence="17">
    <location>
        <begin position="432"/>
        <end position="611"/>
    </location>
</feature>
<keyword evidence="9 14" id="KW-0720">Serine protease</keyword>
<evidence type="ECO:0000259" key="16">
    <source>
        <dbReference type="PROSITE" id="PS50045"/>
    </source>
</evidence>
<dbReference type="InterPro" id="IPR046843">
    <property type="entry name" value="LonB_AAA-LID"/>
</dbReference>
<comment type="similarity">
    <text evidence="2">Belongs to the peptidase S16 family. Archaeal LonB subfamily.</text>
</comment>